<dbReference type="CDD" id="cd05233">
    <property type="entry name" value="SDR_c"/>
    <property type="match status" value="1"/>
</dbReference>
<dbReference type="PANTHER" id="PTHR24321">
    <property type="entry name" value="DEHYDROGENASES, SHORT CHAIN"/>
    <property type="match status" value="1"/>
</dbReference>
<evidence type="ECO:0000313" key="3">
    <source>
        <dbReference type="EMBL" id="MBU5671214.1"/>
    </source>
</evidence>
<reference evidence="3 4" key="1">
    <citation type="submission" date="2021-06" db="EMBL/GenBank/DDBJ databases">
        <authorList>
            <person name="Sun Q."/>
            <person name="Li D."/>
        </authorList>
    </citation>
    <scope>NUCLEOTIDE SEQUENCE [LARGE SCALE GENOMIC DNA]</scope>
    <source>
        <strain evidence="3 4">MSJ-6</strain>
    </source>
</reference>
<organism evidence="3 4">
    <name type="scientific">Paenibacillus brevis</name>
    <dbReference type="NCBI Taxonomy" id="2841508"/>
    <lineage>
        <taxon>Bacteria</taxon>
        <taxon>Bacillati</taxon>
        <taxon>Bacillota</taxon>
        <taxon>Bacilli</taxon>
        <taxon>Bacillales</taxon>
        <taxon>Paenibacillaceae</taxon>
        <taxon>Paenibacillus</taxon>
    </lineage>
</organism>
<dbReference type="PANTHER" id="PTHR24321:SF8">
    <property type="entry name" value="ESTRADIOL 17-BETA-DEHYDROGENASE 8-RELATED"/>
    <property type="match status" value="1"/>
</dbReference>
<gene>
    <name evidence="3" type="ORF">KQJ23_05135</name>
</gene>
<accession>A0ABS6FLY5</accession>
<keyword evidence="2" id="KW-0560">Oxidoreductase</keyword>
<dbReference type="Pfam" id="PF13561">
    <property type="entry name" value="adh_short_C2"/>
    <property type="match status" value="1"/>
</dbReference>
<dbReference type="EMBL" id="JAHLQJ010000003">
    <property type="protein sequence ID" value="MBU5671214.1"/>
    <property type="molecule type" value="Genomic_DNA"/>
</dbReference>
<dbReference type="NCBIfam" id="NF004203">
    <property type="entry name" value="PRK05653.2-4"/>
    <property type="match status" value="1"/>
</dbReference>
<comment type="similarity">
    <text evidence="1">Belongs to the short-chain dehydrogenases/reductases (SDR) family.</text>
</comment>
<name>A0ABS6FLY5_9BACL</name>
<dbReference type="RefSeq" id="WP_216477608.1">
    <property type="nucleotide sequence ID" value="NZ_JAHLQJ010000003.1"/>
</dbReference>
<sequence>MKQVRLKDQVAAVTGGGSGIGRAAAIRFAQQGAKVYMLDRTPEEAEETRKQIVDAGGEANVIPCDISKPEMIEQAFARIAEEAGPVQIVFANAGINGTMAPIETMEIKDWDQTMDINLRGTFATVKYAIPHMKEHGGSIIITSSINGNRVFSNTGFSAYASTKAAQVAFMKMAALELAQYGIRVNAICPGAIETNINDNTYPSDDIEEIKIPVEFPEGSQPLEKGPGKPEQVANLALFLASDESFHITGTEVYIDGAESLLRG</sequence>
<dbReference type="InterPro" id="IPR002347">
    <property type="entry name" value="SDR_fam"/>
</dbReference>
<evidence type="ECO:0000256" key="1">
    <source>
        <dbReference type="ARBA" id="ARBA00006484"/>
    </source>
</evidence>
<evidence type="ECO:0000256" key="2">
    <source>
        <dbReference type="ARBA" id="ARBA00023002"/>
    </source>
</evidence>
<keyword evidence="4" id="KW-1185">Reference proteome</keyword>
<proteinExistence type="inferred from homology"/>
<dbReference type="Proteomes" id="UP000743001">
    <property type="component" value="Unassembled WGS sequence"/>
</dbReference>
<evidence type="ECO:0000313" key="4">
    <source>
        <dbReference type="Proteomes" id="UP000743001"/>
    </source>
</evidence>
<protein>
    <submittedName>
        <fullName evidence="3">SDR family oxidoreductase</fullName>
    </submittedName>
</protein>
<comment type="caution">
    <text evidence="3">The sequence shown here is derived from an EMBL/GenBank/DDBJ whole genome shotgun (WGS) entry which is preliminary data.</text>
</comment>